<accession>I3KSP1</accession>
<sequence length="996" mass="111947">ESQNEDYEQRSSSREAFVKITVDFLRRMKQEELADRLQSTAVCHRNLKSALKKKFQCVFEGIAKAGNPTLLNQIYTELYITEGGTAEVNDEHEVRQIETASRKPDRPETTIRQEDIFKASPGRDEPIRTVLTKGVAGIGKTVLTQKYSLDWAEDKANQDIQFIFPFTFRELNVLKEEKFSLVELVHHFFTETKEAGICSFEDFQVVFIFDGLDECRLPLDFHKTKILTDPRKSTSVDVLLINLIRGKLLPTAHLWITTRPAAANQIPPDCVGMVTEVRGFTDPQKEEYFRKRFRDEEQASRIISHIKTSRSLHIMCHIPVFCWITATVLEDVLETREGGQLPKTLTEMYIHFLVVQAKVKKVKYDGGAETDPHWSPESRKMMESLGKLAFDQLQKGNLIFYESDLTECGIDIRAASVYSGVFTQIFKEERGLYQDKVFCFIHLSVQEFLAALHVHLTFINSGKNLLKKQQITSKKSKFFEKKNNLKSLHQSAVNKALQSPNGHLDLFLRFLLGLSLQTNQTLLRGLLTQTGSSSQTNQETVQYIKLKLSENLSAEKSINLFHCLNELNDRSLVEEIQQSLRSGSLSTDKLSPAQWSALVFILLSSEKDLDVFDLKKYSASEEALLRLLPVVKASNKALLSGCNLSERSCDALSSVLNSQASSLKELDLSNNDLRDSGVKLLSAALQSPHCTLETLRLSHFDLSERSCEALSSGLSSQTSNLRQLDLSNINLKDSGVTLLSEGLKSPHCTLETLSLSGCLISEKGCTSLVSALSSNPSHLRELDLSYNHPGDSGLKLLSDGLKEPDDGSITAAGLCLFSPSDSCQLTIDTNTVNTKLQLSDNNRKVTHVEEVQSYPDHPDRFDVYQLLCRNGLTGRCYWEVEWRGEVSISVSYRRIRRKGRSDCVFGRNDQSWSLWCSDDGPRSAWHNYREISISSSSSSSVSNRAAVYVDCPAGTLSFYRVSSDSLIHLHTFNTTFTQTLYPGFMVWSPGASVSLC</sequence>
<protein>
    <recommendedName>
        <fullName evidence="11">NACHT domain-containing protein</fullName>
    </recommendedName>
</protein>
<dbReference type="PROSITE" id="PS51450">
    <property type="entry name" value="LRR"/>
    <property type="match status" value="1"/>
</dbReference>
<dbReference type="InterPro" id="IPR027417">
    <property type="entry name" value="P-loop_NTPase"/>
</dbReference>
<evidence type="ECO:0000256" key="1">
    <source>
        <dbReference type="ARBA" id="ARBA00004496"/>
    </source>
</evidence>
<dbReference type="InterPro" id="IPR007111">
    <property type="entry name" value="NACHT_NTPase"/>
</dbReference>
<keyword evidence="3" id="KW-0433">Leucine-rich repeat</keyword>
<dbReference type="InterPro" id="IPR013320">
    <property type="entry name" value="ConA-like_dom_sf"/>
</dbReference>
<reference evidence="9" key="1">
    <citation type="submission" date="2025-08" db="UniProtKB">
        <authorList>
            <consortium name="Ensembl"/>
        </authorList>
    </citation>
    <scope>IDENTIFICATION</scope>
</reference>
<dbReference type="AlphaFoldDB" id="I3KSP1"/>
<dbReference type="InterPro" id="IPR001870">
    <property type="entry name" value="B30.2/SPRY"/>
</dbReference>
<evidence type="ECO:0000259" key="7">
    <source>
        <dbReference type="PROSITE" id="PS50188"/>
    </source>
</evidence>
<dbReference type="Proteomes" id="UP000005207">
    <property type="component" value="Unplaced"/>
</dbReference>
<dbReference type="SUPFAM" id="SSF52047">
    <property type="entry name" value="RNI-like"/>
    <property type="match status" value="1"/>
</dbReference>
<dbReference type="InterPro" id="IPR032675">
    <property type="entry name" value="LRR_dom_sf"/>
</dbReference>
<keyword evidence="4" id="KW-0677">Repeat</keyword>
<dbReference type="Pfam" id="PF05729">
    <property type="entry name" value="NACHT"/>
    <property type="match status" value="1"/>
</dbReference>
<keyword evidence="6" id="KW-0067">ATP-binding</keyword>
<dbReference type="GO" id="GO:0005737">
    <property type="term" value="C:cytoplasm"/>
    <property type="evidence" value="ECO:0007669"/>
    <property type="project" value="UniProtKB-SubCell"/>
</dbReference>
<dbReference type="Ensembl" id="ENSONIT00000024158.2">
    <property type="protein sequence ID" value="ENSONIP00000024137.2"/>
    <property type="gene ID" value="ENSONIG00000019176.2"/>
</dbReference>
<dbReference type="CDD" id="cd16040">
    <property type="entry name" value="SPRY_PRY_SNTX"/>
    <property type="match status" value="1"/>
</dbReference>
<dbReference type="InParanoid" id="I3KSP1"/>
<evidence type="ECO:0000256" key="2">
    <source>
        <dbReference type="ARBA" id="ARBA00022490"/>
    </source>
</evidence>
<evidence type="ECO:0000256" key="6">
    <source>
        <dbReference type="ARBA" id="ARBA00022840"/>
    </source>
</evidence>
<dbReference type="Pfam" id="PF14484">
    <property type="entry name" value="FISNA"/>
    <property type="match status" value="1"/>
</dbReference>
<dbReference type="GeneTree" id="ENSGT01150000286915"/>
<dbReference type="Pfam" id="PF13516">
    <property type="entry name" value="LRR_6"/>
    <property type="match status" value="2"/>
</dbReference>
<name>I3KSP1_ORENI</name>
<dbReference type="InterPro" id="IPR006574">
    <property type="entry name" value="PRY"/>
</dbReference>
<dbReference type="InterPro" id="IPR041075">
    <property type="entry name" value="NOD1/2_WH"/>
</dbReference>
<dbReference type="PRINTS" id="PR01407">
    <property type="entry name" value="BUTYPHLNCDUF"/>
</dbReference>
<dbReference type="Gene3D" id="3.40.50.300">
    <property type="entry name" value="P-loop containing nucleotide triphosphate hydrolases"/>
    <property type="match status" value="1"/>
</dbReference>
<organism evidence="9 10">
    <name type="scientific">Oreochromis niloticus</name>
    <name type="common">Nile tilapia</name>
    <name type="synonym">Tilapia nilotica</name>
    <dbReference type="NCBI Taxonomy" id="8128"/>
    <lineage>
        <taxon>Eukaryota</taxon>
        <taxon>Metazoa</taxon>
        <taxon>Chordata</taxon>
        <taxon>Craniata</taxon>
        <taxon>Vertebrata</taxon>
        <taxon>Euteleostomi</taxon>
        <taxon>Actinopterygii</taxon>
        <taxon>Neopterygii</taxon>
        <taxon>Teleostei</taxon>
        <taxon>Neoteleostei</taxon>
        <taxon>Acanthomorphata</taxon>
        <taxon>Ovalentaria</taxon>
        <taxon>Cichlomorphae</taxon>
        <taxon>Cichliformes</taxon>
        <taxon>Cichlidae</taxon>
        <taxon>African cichlids</taxon>
        <taxon>Pseudocrenilabrinae</taxon>
        <taxon>Oreochromini</taxon>
        <taxon>Oreochromis</taxon>
    </lineage>
</organism>
<evidence type="ECO:0000256" key="3">
    <source>
        <dbReference type="ARBA" id="ARBA00022614"/>
    </source>
</evidence>
<proteinExistence type="predicted"/>
<dbReference type="InterPro" id="IPR041267">
    <property type="entry name" value="NLRP_HD2"/>
</dbReference>
<keyword evidence="5" id="KW-0547">Nucleotide-binding</keyword>
<dbReference type="SMART" id="SM01288">
    <property type="entry name" value="FISNA"/>
    <property type="match status" value="1"/>
</dbReference>
<dbReference type="PROSITE" id="PS50837">
    <property type="entry name" value="NACHT"/>
    <property type="match status" value="1"/>
</dbReference>
<dbReference type="FunCoup" id="I3KSP1">
    <property type="interactions" value="552"/>
</dbReference>
<dbReference type="InterPro" id="IPR003879">
    <property type="entry name" value="Butyrophylin_SPRY"/>
</dbReference>
<evidence type="ECO:0008006" key="11">
    <source>
        <dbReference type="Google" id="ProtNLM"/>
    </source>
</evidence>
<dbReference type="SUPFAM" id="SSF49899">
    <property type="entry name" value="Concanavalin A-like lectins/glucanases"/>
    <property type="match status" value="1"/>
</dbReference>
<evidence type="ECO:0000313" key="9">
    <source>
        <dbReference type="Ensembl" id="ENSONIP00000024137.2"/>
    </source>
</evidence>
<dbReference type="FunFam" id="3.40.50.300:FF:001524">
    <property type="entry name" value="Si:dkey-126g1.7"/>
    <property type="match status" value="1"/>
</dbReference>
<dbReference type="Gene3D" id="2.60.120.920">
    <property type="match status" value="1"/>
</dbReference>
<dbReference type="HOGENOM" id="CLU_002274_0_0_1"/>
<dbReference type="InterPro" id="IPR029495">
    <property type="entry name" value="NACHT-assoc"/>
</dbReference>
<dbReference type="InterPro" id="IPR043136">
    <property type="entry name" value="B30.2/SPRY_sf"/>
</dbReference>
<dbReference type="PANTHER" id="PTHR24106">
    <property type="entry name" value="NACHT, LRR AND CARD DOMAINS-CONTAINING"/>
    <property type="match status" value="1"/>
</dbReference>
<dbReference type="InterPro" id="IPR051261">
    <property type="entry name" value="NLR"/>
</dbReference>
<dbReference type="OMA" id="RMRECEL"/>
<evidence type="ECO:0000256" key="5">
    <source>
        <dbReference type="ARBA" id="ARBA00022741"/>
    </source>
</evidence>
<keyword evidence="2" id="KW-0963">Cytoplasm</keyword>
<dbReference type="InterPro" id="IPR003877">
    <property type="entry name" value="SPRY_dom"/>
</dbReference>
<dbReference type="Pfam" id="PF17776">
    <property type="entry name" value="NLRC4_HD2"/>
    <property type="match status" value="1"/>
</dbReference>
<dbReference type="PROSITE" id="PS50188">
    <property type="entry name" value="B302_SPRY"/>
    <property type="match status" value="1"/>
</dbReference>
<evidence type="ECO:0000256" key="4">
    <source>
        <dbReference type="ARBA" id="ARBA00022737"/>
    </source>
</evidence>
<dbReference type="GO" id="GO:0005524">
    <property type="term" value="F:ATP binding"/>
    <property type="evidence" value="ECO:0007669"/>
    <property type="project" value="UniProtKB-KW"/>
</dbReference>
<dbReference type="SMART" id="SM00368">
    <property type="entry name" value="LRR_RI"/>
    <property type="match status" value="5"/>
</dbReference>
<dbReference type="InterPro" id="IPR001611">
    <property type="entry name" value="Leu-rich_rpt"/>
</dbReference>
<dbReference type="Gene3D" id="3.80.10.10">
    <property type="entry name" value="Ribonuclease Inhibitor"/>
    <property type="match status" value="1"/>
</dbReference>
<comment type="subcellular location">
    <subcellularLocation>
        <location evidence="1">Cytoplasm</location>
    </subcellularLocation>
</comment>
<dbReference type="eggNOG" id="KOG2177">
    <property type="taxonomic scope" value="Eukaryota"/>
</dbReference>
<keyword evidence="10" id="KW-1185">Reference proteome</keyword>
<feature type="domain" description="NACHT" evidence="8">
    <location>
        <begin position="128"/>
        <end position="262"/>
    </location>
</feature>
<reference evidence="9" key="2">
    <citation type="submission" date="2025-09" db="UniProtKB">
        <authorList>
            <consortium name="Ensembl"/>
        </authorList>
    </citation>
    <scope>IDENTIFICATION</scope>
</reference>
<dbReference type="Pfam" id="PF13765">
    <property type="entry name" value="PRY"/>
    <property type="match status" value="1"/>
</dbReference>
<dbReference type="SMART" id="SM00589">
    <property type="entry name" value="PRY"/>
    <property type="match status" value="1"/>
</dbReference>
<evidence type="ECO:0000259" key="8">
    <source>
        <dbReference type="PROSITE" id="PS50837"/>
    </source>
</evidence>
<evidence type="ECO:0000313" key="10">
    <source>
        <dbReference type="Proteomes" id="UP000005207"/>
    </source>
</evidence>
<dbReference type="Pfam" id="PF00622">
    <property type="entry name" value="SPRY"/>
    <property type="match status" value="1"/>
</dbReference>
<feature type="domain" description="B30.2/SPRY" evidence="7">
    <location>
        <begin position="805"/>
        <end position="996"/>
    </location>
</feature>
<dbReference type="Pfam" id="PF17779">
    <property type="entry name" value="WHD_NOD2"/>
    <property type="match status" value="1"/>
</dbReference>
<dbReference type="SMART" id="SM00449">
    <property type="entry name" value="SPRY"/>
    <property type="match status" value="1"/>
</dbReference>